<name>A0A024TZ04_9STRA</name>
<keyword evidence="2" id="KW-0812">Transmembrane</keyword>
<evidence type="ECO:0000313" key="3">
    <source>
        <dbReference type="EMBL" id="ETV98851.1"/>
    </source>
</evidence>
<feature type="compositionally biased region" description="Basic residues" evidence="1">
    <location>
        <begin position="241"/>
        <end position="260"/>
    </location>
</feature>
<dbReference type="RefSeq" id="XP_008872279.1">
    <property type="nucleotide sequence ID" value="XM_008874057.1"/>
</dbReference>
<feature type="region of interest" description="Disordered" evidence="1">
    <location>
        <begin position="485"/>
        <end position="514"/>
    </location>
</feature>
<protein>
    <submittedName>
        <fullName evidence="3">Uncharacterized protein</fullName>
    </submittedName>
</protein>
<reference evidence="3" key="1">
    <citation type="submission" date="2013-12" db="EMBL/GenBank/DDBJ databases">
        <title>The Genome Sequence of Aphanomyces invadans NJM9701.</title>
        <authorList>
            <consortium name="The Broad Institute Genomics Platform"/>
            <person name="Russ C."/>
            <person name="Tyler B."/>
            <person name="van West P."/>
            <person name="Dieguez-Uribeondo J."/>
            <person name="Young S.K."/>
            <person name="Zeng Q."/>
            <person name="Gargeya S."/>
            <person name="Fitzgerald M."/>
            <person name="Abouelleil A."/>
            <person name="Alvarado L."/>
            <person name="Chapman S.B."/>
            <person name="Gainer-Dewar J."/>
            <person name="Goldberg J."/>
            <person name="Griggs A."/>
            <person name="Gujja S."/>
            <person name="Hansen M."/>
            <person name="Howarth C."/>
            <person name="Imamovic A."/>
            <person name="Ireland A."/>
            <person name="Larimer J."/>
            <person name="McCowan C."/>
            <person name="Murphy C."/>
            <person name="Pearson M."/>
            <person name="Poon T.W."/>
            <person name="Priest M."/>
            <person name="Roberts A."/>
            <person name="Saif S."/>
            <person name="Shea T."/>
            <person name="Sykes S."/>
            <person name="Wortman J."/>
            <person name="Nusbaum C."/>
            <person name="Birren B."/>
        </authorList>
    </citation>
    <scope>NUCLEOTIDE SEQUENCE [LARGE SCALE GENOMIC DNA]</scope>
    <source>
        <strain evidence="3">NJM9701</strain>
    </source>
</reference>
<sequence length="544" mass="59964">MPSSAGRTDSSAASSYLPTKDGRVIDSLPTPWSPQPAIMFHSITASVAPSNQTIAVDWSYNVVNSSTPNTSIAAPCWIPFQVHVTPAHEPTTLDAAESITTVLGLWSPTNGVQRGHWDASLFPNQTYTFQVFSWPHNGTTSQIEARWPDHTICKWLTNASSKSSLSNPLVWSREARRSKSDDDAMDNSIVLFLGACGVISVIFVLRLIVLMVVMRHSKMDLFASLSNGNSHTRPSISPQRSPRRQSSRWTRSKSQSKRGMKLVTSAAALSDGPPSPHLAMQIKLYNGEYHPEVEPVVKAIVAVEKQSQLELKNKLRTELRDADVHGHDLSEAERQHTKHHKFVIDLHDGVEMQLLHMWKPSTKPTLVYANDLLTTIRWQVARKPTDREFASGGPHTLHFVDVHAITAWTNALPPPFAAKHQCLIDDASHKNPSISNEPKASGFFAVMVEYTHAKKRGKTKQVMIRAQDENDQIFLVQTLTKLVASAKKRRDPTKPSTMPVQAAMPGPSTAPNLAAVAAPPPAQVAVAVPLVPSIDPAEERNRME</sequence>
<dbReference type="GeneID" id="20085402"/>
<keyword evidence="2" id="KW-1133">Transmembrane helix</keyword>
<accession>A0A024TZ04</accession>
<dbReference type="OrthoDB" id="10533396at2759"/>
<evidence type="ECO:0000256" key="2">
    <source>
        <dbReference type="SAM" id="Phobius"/>
    </source>
</evidence>
<gene>
    <name evidence="3" type="ORF">H310_08352</name>
</gene>
<organism evidence="3">
    <name type="scientific">Aphanomyces invadans</name>
    <dbReference type="NCBI Taxonomy" id="157072"/>
    <lineage>
        <taxon>Eukaryota</taxon>
        <taxon>Sar</taxon>
        <taxon>Stramenopiles</taxon>
        <taxon>Oomycota</taxon>
        <taxon>Saprolegniomycetes</taxon>
        <taxon>Saprolegniales</taxon>
        <taxon>Verrucalvaceae</taxon>
        <taxon>Aphanomyces</taxon>
    </lineage>
</organism>
<dbReference type="AlphaFoldDB" id="A0A024TZ04"/>
<proteinExistence type="predicted"/>
<evidence type="ECO:0000256" key="1">
    <source>
        <dbReference type="SAM" id="MobiDB-lite"/>
    </source>
</evidence>
<feature type="transmembrane region" description="Helical" evidence="2">
    <location>
        <begin position="189"/>
        <end position="213"/>
    </location>
</feature>
<feature type="region of interest" description="Disordered" evidence="1">
    <location>
        <begin position="227"/>
        <end position="260"/>
    </location>
</feature>
<dbReference type="EMBL" id="KI913968">
    <property type="protein sequence ID" value="ETV98851.1"/>
    <property type="molecule type" value="Genomic_DNA"/>
</dbReference>
<keyword evidence="2" id="KW-0472">Membrane</keyword>
<dbReference type="VEuPathDB" id="FungiDB:H310_08352"/>